<organism evidence="2 3">
    <name type="scientific">Streptomyces sudanensis</name>
    <dbReference type="NCBI Taxonomy" id="436397"/>
    <lineage>
        <taxon>Bacteria</taxon>
        <taxon>Bacillati</taxon>
        <taxon>Actinomycetota</taxon>
        <taxon>Actinomycetes</taxon>
        <taxon>Kitasatosporales</taxon>
        <taxon>Streptomycetaceae</taxon>
        <taxon>Streptomyces</taxon>
    </lineage>
</organism>
<evidence type="ECO:0008006" key="4">
    <source>
        <dbReference type="Google" id="ProtNLM"/>
    </source>
</evidence>
<feature type="region of interest" description="Disordered" evidence="1">
    <location>
        <begin position="58"/>
        <end position="90"/>
    </location>
</feature>
<reference evidence="2" key="1">
    <citation type="submission" date="2022-04" db="EMBL/GenBank/DDBJ databases">
        <title>Systematic whole-genome sequencing reveals an unexpected diversity among actinomycetoma pathogens and provides insights into their antibacterial susceptibilities.</title>
        <authorList>
            <person name="Watson A.K."/>
            <person name="Kepplinger B."/>
            <person name="Bakhiet S.M."/>
            <person name="Mhmoud N.A."/>
            <person name="Chapman J."/>
            <person name="Allenby N."/>
            <person name="Mickiewicz K."/>
            <person name="Goodfellow M."/>
            <person name="Fahal A.H."/>
            <person name="Errington J."/>
        </authorList>
    </citation>
    <scope>NUCLEOTIDE SEQUENCE</scope>
    <source>
        <strain evidence="2">SD 504</strain>
    </source>
</reference>
<feature type="compositionally biased region" description="Basic residues" evidence="1">
    <location>
        <begin position="77"/>
        <end position="90"/>
    </location>
</feature>
<sequence length="90" mass="9321">MTTMQYNAQGHVVKQPLPGATGTDAATRVTTHWSATGTGACQGYPEWADLVCSTGPGSAITGGGTTPAQLPTTPERHRQRGAGRPGRARF</sequence>
<keyword evidence="3" id="KW-1185">Reference proteome</keyword>
<feature type="region of interest" description="Disordered" evidence="1">
    <location>
        <begin position="1"/>
        <end position="24"/>
    </location>
</feature>
<protein>
    <recommendedName>
        <fullName evidence="4">YD repeat-containing protein</fullName>
    </recommendedName>
</protein>
<evidence type="ECO:0000313" key="2">
    <source>
        <dbReference type="EMBL" id="URN17299.1"/>
    </source>
</evidence>
<evidence type="ECO:0000256" key="1">
    <source>
        <dbReference type="SAM" id="MobiDB-lite"/>
    </source>
</evidence>
<evidence type="ECO:0000313" key="3">
    <source>
        <dbReference type="Proteomes" id="UP001056383"/>
    </source>
</evidence>
<gene>
    <name evidence="2" type="ORF">MW084_16755</name>
</gene>
<accession>A0ABY4TEE0</accession>
<dbReference type="Proteomes" id="UP001056383">
    <property type="component" value="Chromosome"/>
</dbReference>
<proteinExistence type="predicted"/>
<dbReference type="EMBL" id="CP095474">
    <property type="protein sequence ID" value="URN17299.1"/>
    <property type="molecule type" value="Genomic_DNA"/>
</dbReference>
<name>A0ABY4TEE0_9ACTN</name>